<dbReference type="RefSeq" id="WP_083039336.1">
    <property type="nucleotide sequence ID" value="NZ_CP020557.1"/>
</dbReference>
<gene>
    <name evidence="2" type="ORF">B7C51_06915</name>
</gene>
<dbReference type="AlphaFoldDB" id="A0A1V0UQS1"/>
<reference evidence="2 3" key="1">
    <citation type="submission" date="2017-03" db="EMBL/GenBank/DDBJ databases">
        <title>Paenibacillus larvae genome sequencing.</title>
        <authorList>
            <person name="Dingman D.W."/>
        </authorList>
    </citation>
    <scope>NUCLEOTIDE SEQUENCE [LARGE SCALE GENOMIC DNA]</scope>
    <source>
        <strain evidence="2 3">SAG 10367</strain>
    </source>
</reference>
<keyword evidence="1" id="KW-0472">Membrane</keyword>
<protein>
    <recommendedName>
        <fullName evidence="4">Transmembrane protein</fullName>
    </recommendedName>
</protein>
<evidence type="ECO:0000313" key="3">
    <source>
        <dbReference type="Proteomes" id="UP000192727"/>
    </source>
</evidence>
<organism evidence="2 3">
    <name type="scientific">Paenibacillus larvae subsp. pulvifaciens</name>
    <dbReference type="NCBI Taxonomy" id="1477"/>
    <lineage>
        <taxon>Bacteria</taxon>
        <taxon>Bacillati</taxon>
        <taxon>Bacillota</taxon>
        <taxon>Bacilli</taxon>
        <taxon>Bacillales</taxon>
        <taxon>Paenibacillaceae</taxon>
        <taxon>Paenibacillus</taxon>
    </lineage>
</organism>
<sequence length="172" mass="19544">MSTYNEALKETVETIQKKMERVSQLLKDFRVPQIPPVHVAIPPEVFEQLKSFAARMEEVRCRISQILSTTSSSWSELASRLSNLRELKAFQEPIPEEIVPEYENLSSAVERAEILIENVNVTVNINVVKEEKPKRKITWFEAVALFLAAASVASSLYSNIQNAKTKPYVTCM</sequence>
<dbReference type="EMBL" id="CP020557">
    <property type="protein sequence ID" value="ARF67619.1"/>
    <property type="molecule type" value="Genomic_DNA"/>
</dbReference>
<evidence type="ECO:0000313" key="2">
    <source>
        <dbReference type="EMBL" id="ARF67619.1"/>
    </source>
</evidence>
<evidence type="ECO:0000256" key="1">
    <source>
        <dbReference type="SAM" id="Phobius"/>
    </source>
</evidence>
<accession>A0A1V0UQS1</accession>
<proteinExistence type="predicted"/>
<evidence type="ECO:0008006" key="4">
    <source>
        <dbReference type="Google" id="ProtNLM"/>
    </source>
</evidence>
<name>A0A1V0UQS1_9BACL</name>
<dbReference type="Proteomes" id="UP000192727">
    <property type="component" value="Chromosome"/>
</dbReference>
<keyword evidence="1" id="KW-1133">Transmembrane helix</keyword>
<keyword evidence="1" id="KW-0812">Transmembrane</keyword>
<feature type="transmembrane region" description="Helical" evidence="1">
    <location>
        <begin position="139"/>
        <end position="157"/>
    </location>
</feature>